<evidence type="ECO:0000313" key="1">
    <source>
        <dbReference type="EMBL" id="THZ15505.1"/>
    </source>
</evidence>
<dbReference type="PANTHER" id="PTHR36978:SF4">
    <property type="entry name" value="P-LOOP CONTAINING NUCLEOSIDE TRIPHOSPHATE HYDROLASE PROTEIN"/>
    <property type="match status" value="1"/>
</dbReference>
<dbReference type="Pfam" id="PF17784">
    <property type="entry name" value="Sulfotransfer_4"/>
    <property type="match status" value="1"/>
</dbReference>
<dbReference type="InterPro" id="IPR027417">
    <property type="entry name" value="P-loop_NTPase"/>
</dbReference>
<reference evidence="1 2" key="1">
    <citation type="submission" date="2018-10" db="EMBL/GenBank/DDBJ databases">
        <title>Fifty Aureobasidium pullulans genomes reveal a recombining polyextremotolerant generalist.</title>
        <authorList>
            <person name="Gostincar C."/>
            <person name="Turk M."/>
            <person name="Zajc J."/>
            <person name="Gunde-Cimerman N."/>
        </authorList>
    </citation>
    <scope>NUCLEOTIDE SEQUENCE [LARGE SCALE GENOMIC DNA]</scope>
    <source>
        <strain evidence="1 2">EXF-3844</strain>
    </source>
</reference>
<dbReference type="PANTHER" id="PTHR36978">
    <property type="entry name" value="P-LOOP CONTAINING NUCLEOTIDE TRIPHOSPHATE HYDROLASE"/>
    <property type="match status" value="1"/>
</dbReference>
<dbReference type="Proteomes" id="UP000310121">
    <property type="component" value="Unassembled WGS sequence"/>
</dbReference>
<evidence type="ECO:0008006" key="3">
    <source>
        <dbReference type="Google" id="ProtNLM"/>
    </source>
</evidence>
<dbReference type="EMBL" id="QZBN01001901">
    <property type="protein sequence ID" value="THZ15505.1"/>
    <property type="molecule type" value="Genomic_DNA"/>
</dbReference>
<dbReference type="AlphaFoldDB" id="A0A4S9SXL5"/>
<comment type="caution">
    <text evidence="1">The sequence shown here is derived from an EMBL/GenBank/DDBJ whole genome shotgun (WGS) entry which is preliminary data.</text>
</comment>
<dbReference type="SUPFAM" id="SSF52540">
    <property type="entry name" value="P-loop containing nucleoside triphosphate hydrolases"/>
    <property type="match status" value="1"/>
</dbReference>
<dbReference type="InterPro" id="IPR040632">
    <property type="entry name" value="Sulfotransfer_4"/>
</dbReference>
<gene>
    <name evidence="1" type="ORF">D6C90_10085</name>
</gene>
<proteinExistence type="predicted"/>
<protein>
    <recommendedName>
        <fullName evidence="3">P-loop containing nucleoside triphosphate hydrolase protein</fullName>
    </recommendedName>
</protein>
<accession>A0A4S9SXL5</accession>
<sequence length="453" mass="52150">MKAAYEILGYPTYHWVSMMENPRDLDLWTSALTRKYDDNNNPYTLAEWDALLGHVSAVTDSPINAFAPELIAAYPHAKVVLVERDTESWYKSFEKNVISSFAAPFTRLVVKLEPEFIGKMGRIGGLLMRGQWDSKDFDEWRAKARDGLQTFITWRLAIDYRLTSSIPKPNRPNESEYAYFASLCQRYCMILAQRNETGEEMIAIRQQLQEDVFDPALTLGIPADIAELFLFSTRIFIKRCRKNTYMGRWSAKRHTMAVMSRCAVDYNIIITSVVTDPSLACEMMATCLKLHSYSFRCFLSPKYYTLPDLNMELLPSYMTETPSHWPNVLEILKQAHRTPAKSKNDKTLRIDFAEFKQWTPRFSDGIRPGVVLAEDDDKLAKWENRLPQWAQLHRGLMANPEFSYKDVAPGDGLAPGNLTLKERQEVERKIRTRTLGKSPKDHRSAIKDALCVD</sequence>
<organism evidence="1 2">
    <name type="scientific">Aureobasidium pullulans</name>
    <name type="common">Black yeast</name>
    <name type="synonym">Pullularia pullulans</name>
    <dbReference type="NCBI Taxonomy" id="5580"/>
    <lineage>
        <taxon>Eukaryota</taxon>
        <taxon>Fungi</taxon>
        <taxon>Dikarya</taxon>
        <taxon>Ascomycota</taxon>
        <taxon>Pezizomycotina</taxon>
        <taxon>Dothideomycetes</taxon>
        <taxon>Dothideomycetidae</taxon>
        <taxon>Dothideales</taxon>
        <taxon>Saccotheciaceae</taxon>
        <taxon>Aureobasidium</taxon>
    </lineage>
</organism>
<name>A0A4S9SXL5_AURPU</name>
<dbReference type="Gene3D" id="3.40.50.300">
    <property type="entry name" value="P-loop containing nucleotide triphosphate hydrolases"/>
    <property type="match status" value="1"/>
</dbReference>
<evidence type="ECO:0000313" key="2">
    <source>
        <dbReference type="Proteomes" id="UP000310121"/>
    </source>
</evidence>